<dbReference type="PROSITE" id="PS50928">
    <property type="entry name" value="ABC_TM1"/>
    <property type="match status" value="1"/>
</dbReference>
<evidence type="ECO:0000256" key="6">
    <source>
        <dbReference type="ARBA" id="ARBA00023136"/>
    </source>
</evidence>
<evidence type="ECO:0000256" key="5">
    <source>
        <dbReference type="ARBA" id="ARBA00022989"/>
    </source>
</evidence>
<evidence type="ECO:0000256" key="2">
    <source>
        <dbReference type="ARBA" id="ARBA00022448"/>
    </source>
</evidence>
<protein>
    <submittedName>
        <fullName evidence="9">Phosphonate transport system permease protein</fullName>
    </submittedName>
</protein>
<evidence type="ECO:0000313" key="10">
    <source>
        <dbReference type="Proteomes" id="UP000295689"/>
    </source>
</evidence>
<dbReference type="PANTHER" id="PTHR30043">
    <property type="entry name" value="PHOSPHONATES TRANSPORT SYSTEM PERMEASE PROTEIN"/>
    <property type="match status" value="1"/>
</dbReference>
<dbReference type="Pfam" id="PF00528">
    <property type="entry name" value="BPD_transp_1"/>
    <property type="match status" value="1"/>
</dbReference>
<dbReference type="PANTHER" id="PTHR30043:SF1">
    <property type="entry name" value="ABC TRANSPORT SYSTEM PERMEASE PROTEIN P69"/>
    <property type="match status" value="1"/>
</dbReference>
<dbReference type="InterPro" id="IPR035906">
    <property type="entry name" value="MetI-like_sf"/>
</dbReference>
<evidence type="ECO:0000259" key="8">
    <source>
        <dbReference type="PROSITE" id="PS50928"/>
    </source>
</evidence>
<dbReference type="RefSeq" id="WP_132003898.1">
    <property type="nucleotide sequence ID" value="NZ_JABUHM010000009.1"/>
</dbReference>
<feature type="domain" description="ABC transmembrane type-1" evidence="8">
    <location>
        <begin position="66"/>
        <end position="257"/>
    </location>
</feature>
<dbReference type="Proteomes" id="UP000295689">
    <property type="component" value="Unassembled WGS sequence"/>
</dbReference>
<comment type="similarity">
    <text evidence="7">Belongs to the binding-protein-dependent transport system permease family.</text>
</comment>
<dbReference type="AlphaFoldDB" id="A0A4R2BFY5"/>
<feature type="transmembrane region" description="Helical" evidence="7">
    <location>
        <begin position="136"/>
        <end position="156"/>
    </location>
</feature>
<name>A0A4R2BFY5_9BACI</name>
<gene>
    <name evidence="9" type="ORF">EV146_10444</name>
</gene>
<feature type="transmembrane region" description="Helical" evidence="7">
    <location>
        <begin position="71"/>
        <end position="96"/>
    </location>
</feature>
<keyword evidence="2 7" id="KW-0813">Transport</keyword>
<evidence type="ECO:0000256" key="7">
    <source>
        <dbReference type="RuleBase" id="RU363032"/>
    </source>
</evidence>
<organism evidence="9 10">
    <name type="scientific">Mesobacillus foraminis</name>
    <dbReference type="NCBI Taxonomy" id="279826"/>
    <lineage>
        <taxon>Bacteria</taxon>
        <taxon>Bacillati</taxon>
        <taxon>Bacillota</taxon>
        <taxon>Bacilli</taxon>
        <taxon>Bacillales</taxon>
        <taxon>Bacillaceae</taxon>
        <taxon>Mesobacillus</taxon>
    </lineage>
</organism>
<feature type="transmembrane region" description="Helical" evidence="7">
    <location>
        <begin position="203"/>
        <end position="223"/>
    </location>
</feature>
<keyword evidence="10" id="KW-1185">Reference proteome</keyword>
<keyword evidence="4 7" id="KW-0812">Transmembrane</keyword>
<keyword evidence="6 7" id="KW-0472">Membrane</keyword>
<accession>A0A4R2BFY5</accession>
<dbReference type="GO" id="GO:0055085">
    <property type="term" value="P:transmembrane transport"/>
    <property type="evidence" value="ECO:0007669"/>
    <property type="project" value="InterPro"/>
</dbReference>
<dbReference type="EMBL" id="SLVV01000004">
    <property type="protein sequence ID" value="TCN25937.1"/>
    <property type="molecule type" value="Genomic_DNA"/>
</dbReference>
<dbReference type="SUPFAM" id="SSF161098">
    <property type="entry name" value="MetI-like"/>
    <property type="match status" value="1"/>
</dbReference>
<evidence type="ECO:0000313" key="9">
    <source>
        <dbReference type="EMBL" id="TCN25937.1"/>
    </source>
</evidence>
<dbReference type="InterPro" id="IPR000515">
    <property type="entry name" value="MetI-like"/>
</dbReference>
<feature type="transmembrane region" description="Helical" evidence="7">
    <location>
        <begin position="235"/>
        <end position="256"/>
    </location>
</feature>
<dbReference type="GO" id="GO:0005886">
    <property type="term" value="C:plasma membrane"/>
    <property type="evidence" value="ECO:0007669"/>
    <property type="project" value="UniProtKB-SubCell"/>
</dbReference>
<proteinExistence type="inferred from homology"/>
<keyword evidence="3" id="KW-1003">Cell membrane</keyword>
<evidence type="ECO:0000256" key="1">
    <source>
        <dbReference type="ARBA" id="ARBA00004651"/>
    </source>
</evidence>
<comment type="subcellular location">
    <subcellularLocation>
        <location evidence="1 7">Cell membrane</location>
        <topology evidence="1 7">Multi-pass membrane protein</topology>
    </subcellularLocation>
</comment>
<keyword evidence="5 7" id="KW-1133">Transmembrane helix</keyword>
<sequence length="262" mass="28818">MLSFDLHKRKLLTVFLLLIFIWSLLGIHWGPELFHTGGMATAGQVFAAMLQPDFSAEIVALGIESSWITLAYATAGMSLALILALLFGILGSGVLASGKRSRTFMKGTFRGILGFMRAIHELVWALFFVASFGLSPFAAVFALAIPYGGILGRIFADMLNDVPDEPIEALRASGASRLQCLLYGYLPAVKASMISYSMYRFECAVRSSAIMSFVGLGGLGYQIQLSLNDLNYHEVWSFMYFLIVLVVLIDGWSTMLRKRISI</sequence>
<reference evidence="9 10" key="1">
    <citation type="journal article" date="2015" name="Stand. Genomic Sci.">
        <title>Genomic Encyclopedia of Bacterial and Archaeal Type Strains, Phase III: the genomes of soil and plant-associated and newly described type strains.</title>
        <authorList>
            <person name="Whitman W.B."/>
            <person name="Woyke T."/>
            <person name="Klenk H.P."/>
            <person name="Zhou Y."/>
            <person name="Lilburn T.G."/>
            <person name="Beck B.J."/>
            <person name="De Vos P."/>
            <person name="Vandamme P."/>
            <person name="Eisen J.A."/>
            <person name="Garrity G."/>
            <person name="Hugenholtz P."/>
            <person name="Kyrpides N.C."/>
        </authorList>
    </citation>
    <scope>NUCLEOTIDE SEQUENCE [LARGE SCALE GENOMIC DNA]</scope>
    <source>
        <strain evidence="9 10">CV53</strain>
    </source>
</reference>
<evidence type="ECO:0000256" key="4">
    <source>
        <dbReference type="ARBA" id="ARBA00022692"/>
    </source>
</evidence>
<dbReference type="CDD" id="cd06261">
    <property type="entry name" value="TM_PBP2"/>
    <property type="match status" value="1"/>
</dbReference>
<dbReference type="Gene3D" id="1.10.3720.10">
    <property type="entry name" value="MetI-like"/>
    <property type="match status" value="1"/>
</dbReference>
<evidence type="ECO:0000256" key="3">
    <source>
        <dbReference type="ARBA" id="ARBA00022475"/>
    </source>
</evidence>
<feature type="transmembrane region" description="Helical" evidence="7">
    <location>
        <begin position="108"/>
        <end position="130"/>
    </location>
</feature>
<comment type="caution">
    <text evidence="9">The sequence shown here is derived from an EMBL/GenBank/DDBJ whole genome shotgun (WGS) entry which is preliminary data.</text>
</comment>